<dbReference type="InterPro" id="IPR000120">
    <property type="entry name" value="Amidase"/>
</dbReference>
<evidence type="ECO:0000313" key="2">
    <source>
        <dbReference type="EMBL" id="PTM93372.1"/>
    </source>
</evidence>
<dbReference type="InterPro" id="IPR036928">
    <property type="entry name" value="AS_sf"/>
</dbReference>
<accession>A0A2T5B332</accession>
<evidence type="ECO:0000313" key="3">
    <source>
        <dbReference type="Proteomes" id="UP000241247"/>
    </source>
</evidence>
<dbReference type="Gene3D" id="3.90.1300.10">
    <property type="entry name" value="Amidase signature (AS) domain"/>
    <property type="match status" value="1"/>
</dbReference>
<dbReference type="SUPFAM" id="SSF75304">
    <property type="entry name" value="Amidase signature (AS) enzymes"/>
    <property type="match status" value="1"/>
</dbReference>
<dbReference type="RefSeq" id="WP_108003948.1">
    <property type="nucleotide sequence ID" value="NZ_JBHEEX010000005.1"/>
</dbReference>
<reference evidence="2 3" key="1">
    <citation type="submission" date="2018-04" db="EMBL/GenBank/DDBJ databases">
        <title>Genomic Encyclopedia of Type Strains, Phase IV (KMG-IV): sequencing the most valuable type-strain genomes for metagenomic binning, comparative biology and taxonomic classification.</title>
        <authorList>
            <person name="Goeker M."/>
        </authorList>
    </citation>
    <scope>NUCLEOTIDE SEQUENCE [LARGE SCALE GENOMIC DNA]</scope>
    <source>
        <strain evidence="2 3">DSM 7138</strain>
    </source>
</reference>
<dbReference type="PANTHER" id="PTHR11895">
    <property type="entry name" value="TRANSAMIDASE"/>
    <property type="match status" value="1"/>
</dbReference>
<proteinExistence type="predicted"/>
<dbReference type="GO" id="GO:0016740">
    <property type="term" value="F:transferase activity"/>
    <property type="evidence" value="ECO:0007669"/>
    <property type="project" value="UniProtKB-KW"/>
</dbReference>
<dbReference type="PANTHER" id="PTHR11895:SF176">
    <property type="entry name" value="AMIDASE AMID-RELATED"/>
    <property type="match status" value="1"/>
</dbReference>
<sequence length="451" mass="47327">MTDTAPTLAQLADDLGSGRTTSRALVEECLARIEASSEGRTTFVKVSGEAARQAADAMDLLRRAGAAPSRWAGIPVSIKDLFDIEGEVTTAGSRALADAAPAKADAPAVARLRRAGFVVIGRTNMTEFAYSGLGLNPHYGTPRSVWDRDGGRIPGGSSSGAAISVAEGMAHAALGTDTGGSCRIPAAFNRLVGYKPTARRVPRSGAVPLSTTLDSIGPIARSVACCATLDAILAGEDTVPPRDVAVSRLRLAVPTTIVLDGMDATVAEAFRSALSRLSAAGAVIEEIEAPEFADIPKINAKGGFSAAESHAWHRELLERRGEMYDPRVAVRIRAGASQSATDYIELGPARRRLIDAIERRFAPYDAVLMPTVGIVPPRIAELADDADFARINLYVLRNAAFVNMFDGCAISLPIGAPGAAPVGLMVSGTAGMDRRIFEIAQSLERLLQQPA</sequence>
<keyword evidence="2" id="KW-0808">Transferase</keyword>
<dbReference type="AlphaFoldDB" id="A0A2T5B332"/>
<keyword evidence="3" id="KW-1185">Reference proteome</keyword>
<protein>
    <submittedName>
        <fullName evidence="2">Aspartyl-tRNA(Asn)/glutamyl-tRNA(Gln) amidotransferase subunit A</fullName>
    </submittedName>
</protein>
<dbReference type="EMBL" id="PZZZ01000006">
    <property type="protein sequence ID" value="PTM93372.1"/>
    <property type="molecule type" value="Genomic_DNA"/>
</dbReference>
<dbReference type="OrthoDB" id="9811471at2"/>
<dbReference type="Proteomes" id="UP000241247">
    <property type="component" value="Unassembled WGS sequence"/>
</dbReference>
<dbReference type="InterPro" id="IPR023631">
    <property type="entry name" value="Amidase_dom"/>
</dbReference>
<feature type="domain" description="Amidase" evidence="1">
    <location>
        <begin position="25"/>
        <end position="436"/>
    </location>
</feature>
<evidence type="ECO:0000259" key="1">
    <source>
        <dbReference type="Pfam" id="PF01425"/>
    </source>
</evidence>
<name>A0A2T5B332_MYCDI</name>
<organism evidence="2 3">
    <name type="scientific">Mycoplana dimorpha</name>
    <dbReference type="NCBI Taxonomy" id="28320"/>
    <lineage>
        <taxon>Bacteria</taxon>
        <taxon>Pseudomonadati</taxon>
        <taxon>Pseudomonadota</taxon>
        <taxon>Alphaproteobacteria</taxon>
        <taxon>Hyphomicrobiales</taxon>
        <taxon>Rhizobiaceae</taxon>
        <taxon>Mycoplana</taxon>
    </lineage>
</organism>
<dbReference type="NCBIfam" id="NF005460">
    <property type="entry name" value="PRK07056.1"/>
    <property type="match status" value="1"/>
</dbReference>
<comment type="caution">
    <text evidence="2">The sequence shown here is derived from an EMBL/GenBank/DDBJ whole genome shotgun (WGS) entry which is preliminary data.</text>
</comment>
<gene>
    <name evidence="2" type="ORF">C7449_10657</name>
</gene>
<dbReference type="Pfam" id="PF01425">
    <property type="entry name" value="Amidase"/>
    <property type="match status" value="1"/>
</dbReference>